<evidence type="ECO:0000256" key="1">
    <source>
        <dbReference type="ARBA" id="ARBA00004613"/>
    </source>
</evidence>
<feature type="chain" id="PRO_5045163583" description="CFEM domain-containing protein" evidence="5">
    <location>
        <begin position="23"/>
        <end position="87"/>
    </location>
</feature>
<gene>
    <name evidence="7" type="ORF">VKT23_010629</name>
</gene>
<evidence type="ECO:0000256" key="5">
    <source>
        <dbReference type="SAM" id="SignalP"/>
    </source>
</evidence>
<comment type="caution">
    <text evidence="7">The sequence shown here is derived from an EMBL/GenBank/DDBJ whole genome shotgun (WGS) entry which is preliminary data.</text>
</comment>
<reference evidence="7 8" key="1">
    <citation type="submission" date="2024-01" db="EMBL/GenBank/DDBJ databases">
        <title>A draft genome for the cacao thread blight pathogen Marasmiellus scandens.</title>
        <authorList>
            <person name="Baruah I.K."/>
            <person name="Leung J."/>
            <person name="Bukari Y."/>
            <person name="Amoako-Attah I."/>
            <person name="Meinhardt L.W."/>
            <person name="Bailey B.A."/>
            <person name="Cohen S.P."/>
        </authorList>
    </citation>
    <scope>NUCLEOTIDE SEQUENCE [LARGE SCALE GENOMIC DNA]</scope>
    <source>
        <strain evidence="7 8">GH-19</strain>
    </source>
</reference>
<proteinExistence type="predicted"/>
<keyword evidence="4" id="KW-1015">Disulfide bond</keyword>
<sequence length="87" mass="8695">MFNVKFTTLVGLFLAAAVVVIAQDTSGVSQIINCVNSAAVNNSCSSFADLSCACTNSDFQTAALACLQSGCTAAADSQEASCATTSA</sequence>
<keyword evidence="3 5" id="KW-0732">Signal</keyword>
<evidence type="ECO:0000256" key="2">
    <source>
        <dbReference type="ARBA" id="ARBA00022525"/>
    </source>
</evidence>
<keyword evidence="8" id="KW-1185">Reference proteome</keyword>
<dbReference type="Proteomes" id="UP001498398">
    <property type="component" value="Unassembled WGS sequence"/>
</dbReference>
<dbReference type="InterPro" id="IPR008427">
    <property type="entry name" value="Extracellular_membr_CFEM_dom"/>
</dbReference>
<dbReference type="Pfam" id="PF05730">
    <property type="entry name" value="CFEM"/>
    <property type="match status" value="1"/>
</dbReference>
<keyword evidence="2" id="KW-0964">Secreted</keyword>
<feature type="domain" description="CFEM" evidence="6">
    <location>
        <begin position="4"/>
        <end position="87"/>
    </location>
</feature>
<evidence type="ECO:0000256" key="3">
    <source>
        <dbReference type="ARBA" id="ARBA00022729"/>
    </source>
</evidence>
<dbReference type="PROSITE" id="PS52012">
    <property type="entry name" value="CFEM"/>
    <property type="match status" value="1"/>
</dbReference>
<dbReference type="EMBL" id="JBANRG010000021">
    <property type="protein sequence ID" value="KAK7456381.1"/>
    <property type="molecule type" value="Genomic_DNA"/>
</dbReference>
<evidence type="ECO:0000259" key="6">
    <source>
        <dbReference type="PROSITE" id="PS52012"/>
    </source>
</evidence>
<organism evidence="7 8">
    <name type="scientific">Marasmiellus scandens</name>
    <dbReference type="NCBI Taxonomy" id="2682957"/>
    <lineage>
        <taxon>Eukaryota</taxon>
        <taxon>Fungi</taxon>
        <taxon>Dikarya</taxon>
        <taxon>Basidiomycota</taxon>
        <taxon>Agaricomycotina</taxon>
        <taxon>Agaricomycetes</taxon>
        <taxon>Agaricomycetidae</taxon>
        <taxon>Agaricales</taxon>
        <taxon>Marasmiineae</taxon>
        <taxon>Omphalotaceae</taxon>
        <taxon>Marasmiellus</taxon>
    </lineage>
</organism>
<evidence type="ECO:0000313" key="7">
    <source>
        <dbReference type="EMBL" id="KAK7456381.1"/>
    </source>
</evidence>
<name>A0ABR1JE73_9AGAR</name>
<evidence type="ECO:0000313" key="8">
    <source>
        <dbReference type="Proteomes" id="UP001498398"/>
    </source>
</evidence>
<accession>A0ABR1JE73</accession>
<protein>
    <recommendedName>
        <fullName evidence="6">CFEM domain-containing protein</fullName>
    </recommendedName>
</protein>
<feature type="signal peptide" evidence="5">
    <location>
        <begin position="1"/>
        <end position="22"/>
    </location>
</feature>
<evidence type="ECO:0000256" key="4">
    <source>
        <dbReference type="ARBA" id="ARBA00023157"/>
    </source>
</evidence>
<comment type="subcellular location">
    <subcellularLocation>
        <location evidence="1">Secreted</location>
    </subcellularLocation>
</comment>